<comment type="catalytic activity">
    <reaction evidence="10">
        <text>a medium-chain 2,3-saturated fatty acyl-CoA + oxidized [electron-transfer flavoprotein] + H(+) = a medium-chain (2E)-enoyl-CoA + reduced [electron-transfer flavoprotein]</text>
        <dbReference type="Rhea" id="RHEA:14477"/>
        <dbReference type="Rhea" id="RHEA-COMP:10685"/>
        <dbReference type="Rhea" id="RHEA-COMP:10686"/>
        <dbReference type="ChEBI" id="CHEBI:15378"/>
        <dbReference type="ChEBI" id="CHEBI:57692"/>
        <dbReference type="ChEBI" id="CHEBI:58307"/>
        <dbReference type="ChEBI" id="CHEBI:83723"/>
        <dbReference type="ChEBI" id="CHEBI:83726"/>
        <dbReference type="EC" id="1.3.8.7"/>
    </reaction>
</comment>
<dbReference type="EC" id="1.3.8.8" evidence="5"/>
<dbReference type="InterPro" id="IPR036250">
    <property type="entry name" value="AcylCo_DH-like_C"/>
</dbReference>
<accession>A0A853JHT4</accession>
<evidence type="ECO:0000256" key="1">
    <source>
        <dbReference type="ARBA" id="ARBA00001974"/>
    </source>
</evidence>
<feature type="domain" description="Acyl-CoA dehydrogenase/oxidase N-terminal" evidence="14">
    <location>
        <begin position="143"/>
        <end position="236"/>
    </location>
</feature>
<dbReference type="GO" id="GO:0005737">
    <property type="term" value="C:cytoplasm"/>
    <property type="evidence" value="ECO:0007669"/>
    <property type="project" value="TreeGrafter"/>
</dbReference>
<dbReference type="PANTHER" id="PTHR48083">
    <property type="entry name" value="MEDIUM-CHAIN SPECIFIC ACYL-COA DEHYDROGENASE, MITOCHONDRIAL-RELATED"/>
    <property type="match status" value="1"/>
</dbReference>
<evidence type="ECO:0000256" key="12">
    <source>
        <dbReference type="SAM" id="Phobius"/>
    </source>
</evidence>
<dbReference type="UniPathway" id="UPA00659"/>
<proteinExistence type="inferred from homology"/>
<dbReference type="Gene3D" id="1.20.140.10">
    <property type="entry name" value="Butyryl-CoA Dehydrogenase, subunit A, domain 3"/>
    <property type="match status" value="1"/>
</dbReference>
<dbReference type="GO" id="GO:0033539">
    <property type="term" value="P:fatty acid beta-oxidation using acyl-CoA dehydrogenase"/>
    <property type="evidence" value="ECO:0007669"/>
    <property type="project" value="InterPro"/>
</dbReference>
<feature type="domain" description="Acyl-CoA dehydrogenase C-terminal bacterial-type" evidence="15">
    <location>
        <begin position="518"/>
        <end position="801"/>
    </location>
</feature>
<keyword evidence="8" id="KW-0274">FAD</keyword>
<keyword evidence="7" id="KW-0285">Flavoprotein</keyword>
<evidence type="ECO:0000256" key="4">
    <source>
        <dbReference type="ARBA" id="ARBA00012033"/>
    </source>
</evidence>
<gene>
    <name evidence="16" type="ORF">H0E84_18055</name>
</gene>
<dbReference type="SUPFAM" id="SSF47203">
    <property type="entry name" value="Acyl-CoA dehydrogenase C-terminal domain-like"/>
    <property type="match status" value="1"/>
</dbReference>
<dbReference type="SUPFAM" id="SSF56645">
    <property type="entry name" value="Acyl-CoA dehydrogenase NM domain-like"/>
    <property type="match status" value="1"/>
</dbReference>
<evidence type="ECO:0000256" key="9">
    <source>
        <dbReference type="ARBA" id="ARBA00023002"/>
    </source>
</evidence>
<evidence type="ECO:0000256" key="2">
    <source>
        <dbReference type="ARBA" id="ARBA00005005"/>
    </source>
</evidence>
<keyword evidence="9" id="KW-0560">Oxidoreductase</keyword>
<dbReference type="InterPro" id="IPR009100">
    <property type="entry name" value="AcylCoA_DH/oxidase_NM_dom_sf"/>
</dbReference>
<keyword evidence="12" id="KW-0472">Membrane</keyword>
<dbReference type="Pfam" id="PF00441">
    <property type="entry name" value="Acyl-CoA_dh_1"/>
    <property type="match status" value="1"/>
</dbReference>
<evidence type="ECO:0000256" key="7">
    <source>
        <dbReference type="ARBA" id="ARBA00022630"/>
    </source>
</evidence>
<comment type="catalytic activity">
    <reaction evidence="11">
        <text>a long-chain 2,3-saturated fatty acyl-CoA + oxidized [electron-transfer flavoprotein] + H(+) = a long-chain (2E)-enoyl-CoA + reduced [electron-transfer flavoprotein]</text>
        <dbReference type="Rhea" id="RHEA:17721"/>
        <dbReference type="Rhea" id="RHEA-COMP:10685"/>
        <dbReference type="Rhea" id="RHEA-COMP:10686"/>
        <dbReference type="ChEBI" id="CHEBI:15378"/>
        <dbReference type="ChEBI" id="CHEBI:57692"/>
        <dbReference type="ChEBI" id="CHEBI:58307"/>
        <dbReference type="ChEBI" id="CHEBI:83721"/>
        <dbReference type="ChEBI" id="CHEBI:83727"/>
        <dbReference type="EC" id="1.3.8.8"/>
    </reaction>
</comment>
<dbReference type="InterPro" id="IPR037069">
    <property type="entry name" value="AcylCoA_DH/ox_N_sf"/>
</dbReference>
<dbReference type="PANTHER" id="PTHR48083:SF18">
    <property type="entry name" value="ACYL-COENZYME A DEHYDROGENASE"/>
    <property type="match status" value="1"/>
</dbReference>
<evidence type="ECO:0000256" key="10">
    <source>
        <dbReference type="ARBA" id="ARBA00047882"/>
    </source>
</evidence>
<dbReference type="Pfam" id="PF02771">
    <property type="entry name" value="Acyl-CoA_dh_N"/>
    <property type="match status" value="1"/>
</dbReference>
<protein>
    <recommendedName>
        <fullName evidence="6">Acyl-coenzyme A dehydrogenase</fullName>
        <ecNumber evidence="4">1.3.8.7</ecNumber>
        <ecNumber evidence="5">1.3.8.8</ecNumber>
    </recommendedName>
</protein>
<dbReference type="FunFam" id="1.20.140.10:FF:000009">
    <property type="entry name" value="Acyl-CoA dehydrogenase"/>
    <property type="match status" value="1"/>
</dbReference>
<dbReference type="GO" id="GO:0004466">
    <property type="term" value="F:long-chain fatty acyl-CoA dehydrogenase activity"/>
    <property type="evidence" value="ECO:0007669"/>
    <property type="project" value="UniProtKB-EC"/>
</dbReference>
<feature type="domain" description="Acyl-CoA dehydrogenase/oxidase C-terminal" evidence="13">
    <location>
        <begin position="364"/>
        <end position="509"/>
    </location>
</feature>
<dbReference type="AlphaFoldDB" id="A0A853JHT4"/>
<dbReference type="Pfam" id="PF09317">
    <property type="entry name" value="ACDH_C"/>
    <property type="match status" value="1"/>
</dbReference>
<evidence type="ECO:0000259" key="14">
    <source>
        <dbReference type="Pfam" id="PF02771"/>
    </source>
</evidence>
<dbReference type="GO" id="GO:0050660">
    <property type="term" value="F:flavin adenine dinucleotide binding"/>
    <property type="evidence" value="ECO:0007669"/>
    <property type="project" value="InterPro"/>
</dbReference>
<dbReference type="GO" id="GO:0070991">
    <property type="term" value="F:medium-chain fatty acyl-CoA dehydrogenase activity"/>
    <property type="evidence" value="ECO:0007669"/>
    <property type="project" value="UniProtKB-EC"/>
</dbReference>
<evidence type="ECO:0000256" key="11">
    <source>
        <dbReference type="ARBA" id="ARBA00049247"/>
    </source>
</evidence>
<keyword evidence="12" id="KW-0812">Transmembrane</keyword>
<dbReference type="Gene3D" id="1.10.540.10">
    <property type="entry name" value="Acyl-CoA dehydrogenase/oxidase, N-terminal domain"/>
    <property type="match status" value="1"/>
</dbReference>
<dbReference type="NCBIfam" id="NF007000">
    <property type="entry name" value="PRK09463.1"/>
    <property type="match status" value="1"/>
</dbReference>
<evidence type="ECO:0000313" key="16">
    <source>
        <dbReference type="EMBL" id="NZA28282.1"/>
    </source>
</evidence>
<reference evidence="16 17" key="1">
    <citation type="submission" date="2020-07" db="EMBL/GenBank/DDBJ databases">
        <title>Luteimonas sp. SJ-92.</title>
        <authorList>
            <person name="Huang X.-X."/>
            <person name="Xu L."/>
            <person name="Sun J.-Q."/>
        </authorList>
    </citation>
    <scope>NUCLEOTIDE SEQUENCE [LARGE SCALE GENOMIC DNA]</scope>
    <source>
        <strain evidence="16 17">SJ-92</strain>
    </source>
</reference>
<evidence type="ECO:0000256" key="8">
    <source>
        <dbReference type="ARBA" id="ARBA00022827"/>
    </source>
</evidence>
<evidence type="ECO:0000259" key="13">
    <source>
        <dbReference type="Pfam" id="PF00441"/>
    </source>
</evidence>
<dbReference type="NCBIfam" id="NF009586">
    <property type="entry name" value="PRK13026.1"/>
    <property type="match status" value="1"/>
</dbReference>
<dbReference type="FunFam" id="1.10.540.10:FF:000004">
    <property type="entry name" value="Acyl-CoA dehydrogenase"/>
    <property type="match status" value="1"/>
</dbReference>
<comment type="cofactor">
    <cofactor evidence="1">
        <name>FAD</name>
        <dbReference type="ChEBI" id="CHEBI:57692"/>
    </cofactor>
</comment>
<dbReference type="RefSeq" id="WP_180680038.1">
    <property type="nucleotide sequence ID" value="NZ_JACCKA010000091.1"/>
</dbReference>
<evidence type="ECO:0000259" key="15">
    <source>
        <dbReference type="Pfam" id="PF09317"/>
    </source>
</evidence>
<keyword evidence="12" id="KW-1133">Transmembrane helix</keyword>
<evidence type="ECO:0000256" key="5">
    <source>
        <dbReference type="ARBA" id="ARBA00012040"/>
    </source>
</evidence>
<dbReference type="EMBL" id="JACCKA010000091">
    <property type="protein sequence ID" value="NZA28282.1"/>
    <property type="molecule type" value="Genomic_DNA"/>
</dbReference>
<dbReference type="Proteomes" id="UP000578091">
    <property type="component" value="Unassembled WGS sequence"/>
</dbReference>
<dbReference type="InterPro" id="IPR015396">
    <property type="entry name" value="FadE_C"/>
</dbReference>
<dbReference type="Gene3D" id="2.40.110.10">
    <property type="entry name" value="Butyryl-CoA Dehydrogenase, subunit A, domain 2"/>
    <property type="match status" value="1"/>
</dbReference>
<keyword evidence="17" id="KW-1185">Reference proteome</keyword>
<evidence type="ECO:0000256" key="6">
    <source>
        <dbReference type="ARBA" id="ARBA00020144"/>
    </source>
</evidence>
<evidence type="ECO:0000313" key="17">
    <source>
        <dbReference type="Proteomes" id="UP000578091"/>
    </source>
</evidence>
<comment type="similarity">
    <text evidence="3">Belongs to the acyl-CoA dehydrogenase family.</text>
</comment>
<dbReference type="EC" id="1.3.8.7" evidence="4"/>
<dbReference type="InterPro" id="IPR050741">
    <property type="entry name" value="Acyl-CoA_dehydrogenase"/>
</dbReference>
<dbReference type="InterPro" id="IPR046373">
    <property type="entry name" value="Acyl-CoA_Oxase/DH_mid-dom_sf"/>
</dbReference>
<name>A0A853JHT4_9GAMM</name>
<dbReference type="InterPro" id="IPR013786">
    <property type="entry name" value="AcylCoA_DH/ox_N"/>
</dbReference>
<evidence type="ECO:0000256" key="3">
    <source>
        <dbReference type="ARBA" id="ARBA00009347"/>
    </source>
</evidence>
<organism evidence="16 17">
    <name type="scientific">Luteimonas salinisoli</name>
    <dbReference type="NCBI Taxonomy" id="2752307"/>
    <lineage>
        <taxon>Bacteria</taxon>
        <taxon>Pseudomonadati</taxon>
        <taxon>Pseudomonadota</taxon>
        <taxon>Gammaproteobacteria</taxon>
        <taxon>Lysobacterales</taxon>
        <taxon>Lysobacteraceae</taxon>
        <taxon>Luteimonas</taxon>
    </lineage>
</organism>
<feature type="transmembrane region" description="Helical" evidence="12">
    <location>
        <begin position="41"/>
        <end position="64"/>
    </location>
</feature>
<comment type="pathway">
    <text evidence="2">Lipid metabolism; fatty acid beta-oxidation.</text>
</comment>
<comment type="caution">
    <text evidence="16">The sequence shown here is derived from an EMBL/GenBank/DDBJ whole genome shotgun (WGS) entry which is preliminary data.</text>
</comment>
<sequence>MSVAIPFIVFLLVGAFAAYHRLRLAVWAALTFTALLACWLLGAHSVATAVAAAIAALIAVPLLIPAIRRPLITRPLLGFYLKILPPLSETERTALEAGTVGFEGELFSGRPDWQVLLDQPKAELSAEEQAFLDGPTEELCRMTNDWEITHVDADLPPDMWEFIKKNRFFGMIVPKEYGGLGFSALANHKVIQKLASISSVVSSTVGVPNSLGPGELLIHYGTQEQKDHYLPRLADGREVPCFALTGPFAGSDATSIPDYGIVAMGEWNGARVVGVKLTFDKRYITLAPVATLIGLAFRMYDPDGILGEKKDIGITLALVPRETPGVEAGRRHFPLNSPFQNGPVRGKEVFIPLSQLIGGEAYAGKGWQMLVECLSIGRSITLPSSGSGGAKMGAIVTGAYARIRKQFGLSVGRFEGVEEALARIGGRAFAISALAQATAAAVARGENPAVPSTIAKYHCTEMAREVSRDVMDVHGGKGIILGPRNYAGRNWQAVPIMITVEGANIMTRSLMIFGQGAILCHPWVLKEMKAAQLEDERERLVEFDRNLFGHIGFAISNAVRSLWFGLTGARFGKAPGDAYTRRYYRKLNRYSAALALMADTSMLLLGGKLKFKESLSGRLGDVLSQLYIASSMLKRYEDEGRPVGDQPLLAWAFHDCVHKIEVAFSGALRNFPIRPVGWLLWGLVFPWGRRAVAPSDRLGHRVAALLMNPNDARDRLAEGVFTTPCANNPAGRINSYLAKAIQAEPVERKFLKALKNSDIESLDFPTQLDEGVREGWITAEERVLLEELRELTLDTIWVDDFDPHELVAASHYDREQGKASREAA</sequence>
<dbReference type="InterPro" id="IPR009075">
    <property type="entry name" value="AcylCo_DH/oxidase_C"/>
</dbReference>